<keyword evidence="6" id="KW-0547">Nucleotide-binding</keyword>
<evidence type="ECO:0000256" key="1">
    <source>
        <dbReference type="ARBA" id="ARBA00005051"/>
    </source>
</evidence>
<evidence type="ECO:0000256" key="3">
    <source>
        <dbReference type="ARBA" id="ARBA00013253"/>
    </source>
</evidence>
<comment type="similarity">
    <text evidence="2">Belongs to the HPPK family.</text>
</comment>
<evidence type="ECO:0000256" key="8">
    <source>
        <dbReference type="ARBA" id="ARBA00022840"/>
    </source>
</evidence>
<proteinExistence type="inferred from homology"/>
<evidence type="ECO:0000256" key="5">
    <source>
        <dbReference type="ARBA" id="ARBA00022679"/>
    </source>
</evidence>
<dbReference type="Proteomes" id="UP001163283">
    <property type="component" value="Chromosome"/>
</dbReference>
<name>A0AAQ2SZK4_MORBO</name>
<evidence type="ECO:0000256" key="9">
    <source>
        <dbReference type="ARBA" id="ARBA00022909"/>
    </source>
</evidence>
<dbReference type="CDD" id="cd00483">
    <property type="entry name" value="HPPK"/>
    <property type="match status" value="1"/>
</dbReference>
<feature type="domain" description="7,8-dihydro-6-hydroxymethylpterin-pyrophosphokinase" evidence="13">
    <location>
        <begin position="103"/>
        <end position="114"/>
    </location>
</feature>
<evidence type="ECO:0000256" key="4">
    <source>
        <dbReference type="ARBA" id="ARBA00016218"/>
    </source>
</evidence>
<gene>
    <name evidence="15" type="primary">folK</name>
    <name evidence="14" type="ORF">LP092_14590</name>
    <name evidence="15" type="ORF">LP129_00785</name>
</gene>
<dbReference type="Proteomes" id="UP001163632">
    <property type="component" value="Chromosome"/>
</dbReference>
<evidence type="ECO:0000256" key="10">
    <source>
        <dbReference type="ARBA" id="ARBA00029409"/>
    </source>
</evidence>
<evidence type="ECO:0000256" key="12">
    <source>
        <dbReference type="ARBA" id="ARBA00033413"/>
    </source>
</evidence>
<comment type="function">
    <text evidence="10">Catalyzes the transfer of pyrophosphate from adenosine triphosphate (ATP) to 6-hydroxymethyl-7,8-dihydropterin, an enzymatic step in folate biosynthesis pathway.</text>
</comment>
<sequence>MPSHEPNTMTDKVQIYLGLGGNIANELGDPTSHILAVRDTLDADERFCDVVLSSLYVSKPFGVTDQPDFVNAVLSAKTGLDAMSLLDFCQDLEQGAGRVRLRRWGERSLDVDILLYGDEVIHNDRLTVPHSGIFERNFVLVPLLELNDKLMINGQAICDLALAHEMDGLTKLANNSN</sequence>
<reference evidence="15 16" key="1">
    <citation type="journal article" date="2022" name="BMC Microbiol.">
        <title>Whole genome sequencing of Moraxella bovis strains from North America reveals two genotypes with different genetic determinants.</title>
        <authorList>
            <person name="Wynn E.L."/>
            <person name="Hille M.M."/>
            <person name="Loy J.D."/>
            <person name="Schuller G."/>
            <person name="Kuhn K.L."/>
            <person name="Dickey A.M."/>
            <person name="Bono J.L."/>
            <person name="Clawson M.L."/>
        </authorList>
    </citation>
    <scope>NUCLEOTIDE SEQUENCE [LARGE SCALE GENOMIC DNA]</scope>
    <source>
        <strain evidence="14">SAM102599</strain>
        <strain evidence="15 16">SAM57978</strain>
    </source>
</reference>
<dbReference type="GeneID" id="77187279"/>
<dbReference type="SUPFAM" id="SSF55083">
    <property type="entry name" value="6-hydroxymethyl-7,8-dihydropterin pyrophosphokinase, HPPK"/>
    <property type="match status" value="1"/>
</dbReference>
<keyword evidence="9" id="KW-0289">Folate biosynthesis</keyword>
<dbReference type="PANTHER" id="PTHR43071:SF1">
    <property type="entry name" value="2-AMINO-4-HYDROXY-6-HYDROXYMETHYLDIHYDROPTERIDINE PYROPHOSPHOKINASE"/>
    <property type="match status" value="1"/>
</dbReference>
<dbReference type="GO" id="GO:0005524">
    <property type="term" value="F:ATP binding"/>
    <property type="evidence" value="ECO:0007669"/>
    <property type="project" value="UniProtKB-KW"/>
</dbReference>
<dbReference type="NCBIfam" id="TIGR01498">
    <property type="entry name" value="folK"/>
    <property type="match status" value="1"/>
</dbReference>
<evidence type="ECO:0000313" key="14">
    <source>
        <dbReference type="EMBL" id="UZA03135.1"/>
    </source>
</evidence>
<comment type="pathway">
    <text evidence="1">Cofactor biosynthesis; tetrahydrofolate biosynthesis; 2-amino-4-hydroxy-6-hydroxymethyl-7,8-dihydropteridine diphosphate from 7,8-dihydroneopterin triphosphate: step 4/4.</text>
</comment>
<dbReference type="EMBL" id="CP087781">
    <property type="protein sequence ID" value="UZA51738.1"/>
    <property type="molecule type" value="Genomic_DNA"/>
</dbReference>
<organism evidence="15 16">
    <name type="scientific">Moraxella bovis</name>
    <dbReference type="NCBI Taxonomy" id="476"/>
    <lineage>
        <taxon>Bacteria</taxon>
        <taxon>Pseudomonadati</taxon>
        <taxon>Pseudomonadota</taxon>
        <taxon>Gammaproteobacteria</taxon>
        <taxon>Moraxellales</taxon>
        <taxon>Moraxellaceae</taxon>
        <taxon>Moraxella</taxon>
    </lineage>
</organism>
<evidence type="ECO:0000313" key="15">
    <source>
        <dbReference type="EMBL" id="UZA51738.1"/>
    </source>
</evidence>
<evidence type="ECO:0000256" key="11">
    <source>
        <dbReference type="ARBA" id="ARBA00029766"/>
    </source>
</evidence>
<dbReference type="PROSITE" id="PS00794">
    <property type="entry name" value="HPPK"/>
    <property type="match status" value="1"/>
</dbReference>
<evidence type="ECO:0000256" key="2">
    <source>
        <dbReference type="ARBA" id="ARBA00005810"/>
    </source>
</evidence>
<dbReference type="InterPro" id="IPR000550">
    <property type="entry name" value="Hppk"/>
</dbReference>
<keyword evidence="5 15" id="KW-0808">Transferase</keyword>
<protein>
    <recommendedName>
        <fullName evidence="4">2-amino-4-hydroxy-6-hydroxymethyldihydropteridine pyrophosphokinase</fullName>
        <ecNumber evidence="3">2.7.6.3</ecNumber>
    </recommendedName>
    <alternativeName>
        <fullName evidence="11">6-hydroxymethyl-7,8-dihydropterin pyrophosphokinase</fullName>
    </alternativeName>
    <alternativeName>
        <fullName evidence="12">7,8-dihydro-6-hydroxymethylpterin-pyrophosphokinase</fullName>
    </alternativeName>
</protein>
<evidence type="ECO:0000313" key="16">
    <source>
        <dbReference type="Proteomes" id="UP001163283"/>
    </source>
</evidence>
<dbReference type="EMBL" id="CP087830">
    <property type="protein sequence ID" value="UZA03135.1"/>
    <property type="molecule type" value="Genomic_DNA"/>
</dbReference>
<accession>A0AAQ2SZK4</accession>
<dbReference type="EC" id="2.7.6.3" evidence="3"/>
<dbReference type="GO" id="GO:0046656">
    <property type="term" value="P:folic acid biosynthetic process"/>
    <property type="evidence" value="ECO:0007669"/>
    <property type="project" value="UniProtKB-KW"/>
</dbReference>
<keyword evidence="8" id="KW-0067">ATP-binding</keyword>
<dbReference type="InterPro" id="IPR035907">
    <property type="entry name" value="Hppk_sf"/>
</dbReference>
<evidence type="ECO:0000256" key="6">
    <source>
        <dbReference type="ARBA" id="ARBA00022741"/>
    </source>
</evidence>
<dbReference type="PANTHER" id="PTHR43071">
    <property type="entry name" value="2-AMINO-4-HYDROXY-6-HYDROXYMETHYLDIHYDROPTERIDINE PYROPHOSPHOKINASE"/>
    <property type="match status" value="1"/>
</dbReference>
<dbReference type="AlphaFoldDB" id="A0AAQ2SZK4"/>
<dbReference type="KEGG" id="mboi:DQF64_00340"/>
<keyword evidence="17" id="KW-1185">Reference proteome</keyword>
<evidence type="ECO:0000313" key="17">
    <source>
        <dbReference type="Proteomes" id="UP001163632"/>
    </source>
</evidence>
<dbReference type="Pfam" id="PF01288">
    <property type="entry name" value="HPPK"/>
    <property type="match status" value="1"/>
</dbReference>
<evidence type="ECO:0000256" key="7">
    <source>
        <dbReference type="ARBA" id="ARBA00022777"/>
    </source>
</evidence>
<dbReference type="RefSeq" id="WP_112741677.1">
    <property type="nucleotide sequence ID" value="NZ_CP030241.1"/>
</dbReference>
<dbReference type="Gene3D" id="3.30.70.560">
    <property type="entry name" value="7,8-Dihydro-6-hydroxymethylpterin-pyrophosphokinase HPPK"/>
    <property type="match status" value="1"/>
</dbReference>
<keyword evidence="7" id="KW-0418">Kinase</keyword>
<dbReference type="GO" id="GO:0003848">
    <property type="term" value="F:2-amino-4-hydroxy-6-hydroxymethyldihydropteridine diphosphokinase activity"/>
    <property type="evidence" value="ECO:0007669"/>
    <property type="project" value="UniProtKB-EC"/>
</dbReference>
<evidence type="ECO:0000259" key="13">
    <source>
        <dbReference type="PROSITE" id="PS00794"/>
    </source>
</evidence>
<dbReference type="GO" id="GO:0016301">
    <property type="term" value="F:kinase activity"/>
    <property type="evidence" value="ECO:0007669"/>
    <property type="project" value="UniProtKB-KW"/>
</dbReference>